<evidence type="ECO:0000313" key="1">
    <source>
        <dbReference type="EMBL" id="TPX58227.1"/>
    </source>
</evidence>
<dbReference type="AlphaFoldDB" id="A0A507E4B0"/>
<evidence type="ECO:0000313" key="2">
    <source>
        <dbReference type="Proteomes" id="UP000318582"/>
    </source>
</evidence>
<gene>
    <name evidence="1" type="ORF">PhCBS80983_g03260</name>
</gene>
<reference evidence="1 2" key="1">
    <citation type="journal article" date="2019" name="Sci. Rep.">
        <title>Comparative genomics of chytrid fungi reveal insights into the obligate biotrophic and pathogenic lifestyle of Synchytrium endobioticum.</title>
        <authorList>
            <person name="van de Vossenberg B.T.L.H."/>
            <person name="Warris S."/>
            <person name="Nguyen H.D.T."/>
            <person name="van Gent-Pelzer M.P.E."/>
            <person name="Joly D.L."/>
            <person name="van de Geest H.C."/>
            <person name="Bonants P.J.M."/>
            <person name="Smith D.S."/>
            <person name="Levesque C.A."/>
            <person name="van der Lee T.A.J."/>
        </authorList>
    </citation>
    <scope>NUCLEOTIDE SEQUENCE [LARGE SCALE GENOMIC DNA]</scope>
    <source>
        <strain evidence="1 2">CBS 809.83</strain>
    </source>
</reference>
<keyword evidence="2" id="KW-1185">Reference proteome</keyword>
<name>A0A507E4B0_9FUNG</name>
<comment type="caution">
    <text evidence="1">The sequence shown here is derived from an EMBL/GenBank/DDBJ whole genome shotgun (WGS) entry which is preliminary data.</text>
</comment>
<dbReference type="Proteomes" id="UP000318582">
    <property type="component" value="Unassembled WGS sequence"/>
</dbReference>
<protein>
    <submittedName>
        <fullName evidence="1">Uncharacterized protein</fullName>
    </submittedName>
</protein>
<dbReference type="EMBL" id="QEAQ01000039">
    <property type="protein sequence ID" value="TPX58227.1"/>
    <property type="molecule type" value="Genomic_DNA"/>
</dbReference>
<organism evidence="1 2">
    <name type="scientific">Powellomyces hirtus</name>
    <dbReference type="NCBI Taxonomy" id="109895"/>
    <lineage>
        <taxon>Eukaryota</taxon>
        <taxon>Fungi</taxon>
        <taxon>Fungi incertae sedis</taxon>
        <taxon>Chytridiomycota</taxon>
        <taxon>Chytridiomycota incertae sedis</taxon>
        <taxon>Chytridiomycetes</taxon>
        <taxon>Spizellomycetales</taxon>
        <taxon>Powellomycetaceae</taxon>
        <taxon>Powellomyces</taxon>
    </lineage>
</organism>
<proteinExistence type="predicted"/>
<sequence length="329" mass="36884">MSNWACVDQLPIHIDTPPDRAPNCGSTSDGSQPTWAVLAEDYQDALPAPPKLASAAKPTPQTTRRRYVARAFPQEYETDFTKPVQYARVYSSEKIDQTITRDMYLKWRSRQGCTENPTDVTNPFYVAMIKCAFRTDPHRRRAASAVPGRTLVGARHETIHCWRARGLYPRDVFPPTDAHSATIIGDKVWIIGSVGYICARGRKAQVPVLDLTTMRMSGQTLTGDDAAGKCTLYTDKLRWVRNTDENVVPERTSMVEASRRGLSAILDFRKTSGKPCVYSDEAMDEASMNGFVSPNGRVRVLDWWKTSGLTCKWTWLAMDKASENGHVET</sequence>
<dbReference type="STRING" id="109895.A0A507E4B0"/>
<accession>A0A507E4B0</accession>